<keyword evidence="4" id="KW-1185">Reference proteome</keyword>
<dbReference type="Proteomes" id="UP001570511">
    <property type="component" value="Unassembled WGS sequence"/>
</dbReference>
<dbReference type="RefSeq" id="WP_372388093.1">
    <property type="nucleotide sequence ID" value="NZ_JBGNYA010000001.1"/>
</dbReference>
<name>A0ABD5M9D7_9EURY</name>
<feature type="domain" description="DUF7314" evidence="2">
    <location>
        <begin position="1"/>
        <end position="89"/>
    </location>
</feature>
<keyword evidence="1" id="KW-0472">Membrane</keyword>
<evidence type="ECO:0000313" key="4">
    <source>
        <dbReference type="Proteomes" id="UP001570511"/>
    </source>
</evidence>
<dbReference type="AlphaFoldDB" id="A0ABD5M9D7"/>
<reference evidence="3 4" key="1">
    <citation type="submission" date="2024-08" db="EMBL/GenBank/DDBJ databases">
        <title>Halobellus sp. MBLA0158 whole genome sequence.</title>
        <authorList>
            <person name="Hwang C.Y."/>
            <person name="Cho E.-S."/>
            <person name="Seo M.-J."/>
        </authorList>
    </citation>
    <scope>NUCLEOTIDE SEQUENCE [LARGE SCALE GENOMIC DNA]</scope>
    <source>
        <strain evidence="3 4">MBLA0158</strain>
    </source>
</reference>
<sequence length="91" mass="10006">MADEFVKGLGIFTSAGLAWMVLAGWYRTPSFESSQQLVAPLSLGDSATMFDTLGVLLMDVFFWFAIIGALTFWVGIPAVRQAREAIEDRAQ</sequence>
<feature type="transmembrane region" description="Helical" evidence="1">
    <location>
        <begin position="9"/>
        <end position="26"/>
    </location>
</feature>
<accession>A0ABD5M9D7</accession>
<keyword evidence="1" id="KW-0812">Transmembrane</keyword>
<dbReference type="EMBL" id="JBGNYA010000001">
    <property type="protein sequence ID" value="MFA1610502.1"/>
    <property type="molecule type" value="Genomic_DNA"/>
</dbReference>
<evidence type="ECO:0000256" key="1">
    <source>
        <dbReference type="SAM" id="Phobius"/>
    </source>
</evidence>
<comment type="caution">
    <text evidence="3">The sequence shown here is derived from an EMBL/GenBank/DDBJ whole genome shotgun (WGS) entry which is preliminary data.</text>
</comment>
<dbReference type="Pfam" id="PF23996">
    <property type="entry name" value="DUF7314"/>
    <property type="match status" value="1"/>
</dbReference>
<keyword evidence="1" id="KW-1133">Transmembrane helix</keyword>
<proteinExistence type="predicted"/>
<protein>
    <recommendedName>
        <fullName evidence="2">DUF7314 domain-containing protein</fullName>
    </recommendedName>
</protein>
<evidence type="ECO:0000313" key="3">
    <source>
        <dbReference type="EMBL" id="MFA1610502.1"/>
    </source>
</evidence>
<organism evidence="3 4">
    <name type="scientific">Halobellus rubicundus</name>
    <dbReference type="NCBI Taxonomy" id="2996466"/>
    <lineage>
        <taxon>Archaea</taxon>
        <taxon>Methanobacteriati</taxon>
        <taxon>Methanobacteriota</taxon>
        <taxon>Stenosarchaea group</taxon>
        <taxon>Halobacteria</taxon>
        <taxon>Halobacteriales</taxon>
        <taxon>Haloferacaceae</taxon>
        <taxon>Halobellus</taxon>
    </lineage>
</organism>
<dbReference type="InterPro" id="IPR055738">
    <property type="entry name" value="DUF7314"/>
</dbReference>
<evidence type="ECO:0000259" key="2">
    <source>
        <dbReference type="Pfam" id="PF23996"/>
    </source>
</evidence>
<gene>
    <name evidence="3" type="ORF">OS889_05725</name>
</gene>
<feature type="transmembrane region" description="Helical" evidence="1">
    <location>
        <begin position="60"/>
        <end position="79"/>
    </location>
</feature>